<evidence type="ECO:0000313" key="2">
    <source>
        <dbReference type="EMBL" id="RPB29951.1"/>
    </source>
</evidence>
<feature type="non-terminal residue" evidence="2">
    <location>
        <position position="57"/>
    </location>
</feature>
<feature type="transmembrane region" description="Helical" evidence="1">
    <location>
        <begin position="20"/>
        <end position="43"/>
    </location>
</feature>
<keyword evidence="3" id="KW-1185">Reference proteome</keyword>
<dbReference type="EMBL" id="ML121527">
    <property type="protein sequence ID" value="RPB29951.1"/>
    <property type="molecule type" value="Genomic_DNA"/>
</dbReference>
<keyword evidence="1" id="KW-1133">Transmembrane helix</keyword>
<keyword evidence="1" id="KW-0472">Membrane</keyword>
<reference evidence="2 3" key="1">
    <citation type="journal article" date="2018" name="Nat. Ecol. Evol.">
        <title>Pezizomycetes genomes reveal the molecular basis of ectomycorrhizal truffle lifestyle.</title>
        <authorList>
            <person name="Murat C."/>
            <person name="Payen T."/>
            <person name="Noel B."/>
            <person name="Kuo A."/>
            <person name="Morin E."/>
            <person name="Chen J."/>
            <person name="Kohler A."/>
            <person name="Krizsan K."/>
            <person name="Balestrini R."/>
            <person name="Da Silva C."/>
            <person name="Montanini B."/>
            <person name="Hainaut M."/>
            <person name="Levati E."/>
            <person name="Barry K.W."/>
            <person name="Belfiori B."/>
            <person name="Cichocki N."/>
            <person name="Clum A."/>
            <person name="Dockter R.B."/>
            <person name="Fauchery L."/>
            <person name="Guy J."/>
            <person name="Iotti M."/>
            <person name="Le Tacon F."/>
            <person name="Lindquist E.A."/>
            <person name="Lipzen A."/>
            <person name="Malagnac F."/>
            <person name="Mello A."/>
            <person name="Molinier V."/>
            <person name="Miyauchi S."/>
            <person name="Poulain J."/>
            <person name="Riccioni C."/>
            <person name="Rubini A."/>
            <person name="Sitrit Y."/>
            <person name="Splivallo R."/>
            <person name="Traeger S."/>
            <person name="Wang M."/>
            <person name="Zifcakova L."/>
            <person name="Wipf D."/>
            <person name="Zambonelli A."/>
            <person name="Paolocci F."/>
            <person name="Nowrousian M."/>
            <person name="Ottonello S."/>
            <person name="Baldrian P."/>
            <person name="Spatafora J.W."/>
            <person name="Henrissat B."/>
            <person name="Nagy L.G."/>
            <person name="Aury J.M."/>
            <person name="Wincker P."/>
            <person name="Grigoriev I.V."/>
            <person name="Bonfante P."/>
            <person name="Martin F.M."/>
        </authorList>
    </citation>
    <scope>NUCLEOTIDE SEQUENCE [LARGE SCALE GENOMIC DNA]</scope>
    <source>
        <strain evidence="2 3">ATCC MYA-4762</strain>
    </source>
</reference>
<sequence length="57" mass="6350">MEHASSYTRWDTRSNTLTLAPILALMLAPILALILALMLALTLPMPYEVAGSPREFY</sequence>
<proteinExistence type="predicted"/>
<name>A0A3N4MDQ2_9PEZI</name>
<dbReference type="InParanoid" id="A0A3N4MDQ2"/>
<dbReference type="Proteomes" id="UP000267821">
    <property type="component" value="Unassembled WGS sequence"/>
</dbReference>
<evidence type="ECO:0000313" key="3">
    <source>
        <dbReference type="Proteomes" id="UP000267821"/>
    </source>
</evidence>
<keyword evidence="1" id="KW-0812">Transmembrane</keyword>
<accession>A0A3N4MDQ2</accession>
<dbReference type="AlphaFoldDB" id="A0A3N4MDQ2"/>
<organism evidence="2 3">
    <name type="scientific">Terfezia boudieri ATCC MYA-4762</name>
    <dbReference type="NCBI Taxonomy" id="1051890"/>
    <lineage>
        <taxon>Eukaryota</taxon>
        <taxon>Fungi</taxon>
        <taxon>Dikarya</taxon>
        <taxon>Ascomycota</taxon>
        <taxon>Pezizomycotina</taxon>
        <taxon>Pezizomycetes</taxon>
        <taxon>Pezizales</taxon>
        <taxon>Pezizaceae</taxon>
        <taxon>Terfezia</taxon>
    </lineage>
</organism>
<protein>
    <submittedName>
        <fullName evidence="2">Uncharacterized protein</fullName>
    </submittedName>
</protein>
<evidence type="ECO:0000256" key="1">
    <source>
        <dbReference type="SAM" id="Phobius"/>
    </source>
</evidence>
<gene>
    <name evidence="2" type="ORF">L211DRAFT_832643</name>
</gene>